<proteinExistence type="predicted"/>
<reference evidence="1" key="1">
    <citation type="journal article" date="2015" name="Genome Biol. Evol.">
        <title>Organellar Genomes of White Spruce (Picea glauca): Assembly and Annotation.</title>
        <authorList>
            <person name="Jackman S.D."/>
            <person name="Warren R.L."/>
            <person name="Gibb E.A."/>
            <person name="Vandervalk B.P."/>
            <person name="Mohamadi H."/>
            <person name="Chu J."/>
            <person name="Raymond A."/>
            <person name="Pleasance S."/>
            <person name="Coope R."/>
            <person name="Wildung M.R."/>
            <person name="Ritland C.E."/>
            <person name="Bousquet J."/>
            <person name="Jones S.J."/>
            <person name="Bohlmann J."/>
            <person name="Birol I."/>
        </authorList>
    </citation>
    <scope>NUCLEOTIDE SEQUENCE [LARGE SCALE GENOMIC DNA]</scope>
    <source>
        <tissue evidence="1">Flushing bud</tissue>
    </source>
</reference>
<dbReference type="AlphaFoldDB" id="A0A101M3Z0"/>
<dbReference type="EMBL" id="LKAM01000001">
    <property type="protein sequence ID" value="KUM50659.1"/>
    <property type="molecule type" value="Genomic_DNA"/>
</dbReference>
<protein>
    <submittedName>
        <fullName evidence="1">Uncharacterized protein</fullName>
    </submittedName>
</protein>
<keyword evidence="1" id="KW-0496">Mitochondrion</keyword>
<accession>A0A101M3Z0</accession>
<gene>
    <name evidence="1" type="ORF">ABT39_MTgene503</name>
</gene>
<comment type="caution">
    <text evidence="1">The sequence shown here is derived from an EMBL/GenBank/DDBJ whole genome shotgun (WGS) entry which is preliminary data.</text>
</comment>
<name>A0A101M3Z0_PICGL</name>
<sequence>MRHEAMRLEPNEGDMRNKLFRRRRERKEINMMFPLQYSVCNHPSRRRCRKAACLLREGKSVITYIMISLFLYDILY</sequence>
<geneLocation type="mitochondrion" evidence="1"/>
<organism evidence="1">
    <name type="scientific">Picea glauca</name>
    <name type="common">White spruce</name>
    <name type="synonym">Pinus glauca</name>
    <dbReference type="NCBI Taxonomy" id="3330"/>
    <lineage>
        <taxon>Eukaryota</taxon>
        <taxon>Viridiplantae</taxon>
        <taxon>Streptophyta</taxon>
        <taxon>Embryophyta</taxon>
        <taxon>Tracheophyta</taxon>
        <taxon>Spermatophyta</taxon>
        <taxon>Pinopsida</taxon>
        <taxon>Pinidae</taxon>
        <taxon>Conifers I</taxon>
        <taxon>Pinales</taxon>
        <taxon>Pinaceae</taxon>
        <taxon>Picea</taxon>
    </lineage>
</organism>
<evidence type="ECO:0000313" key="1">
    <source>
        <dbReference type="EMBL" id="KUM50659.1"/>
    </source>
</evidence>